<protein>
    <submittedName>
        <fullName evidence="1">GDSL esterase/lipase-like</fullName>
    </submittedName>
</protein>
<evidence type="ECO:0000313" key="2">
    <source>
        <dbReference type="Proteomes" id="UP000250235"/>
    </source>
</evidence>
<dbReference type="PANTHER" id="PTHR31479">
    <property type="entry name" value="ALPHA/BETA-HYDROLASES SUPERFAMILY PROTEIN"/>
    <property type="match status" value="1"/>
</dbReference>
<gene>
    <name evidence="1" type="ORF">F511_40519</name>
</gene>
<sequence length="352" mass="39508">MASEKETFSLTGPTFLTSFIDWNNSNHRRSIAASLVQGVYILERDRHQNRQPPQALAPPWWESFHFMLHRILVDDHDLSIFGAIYEFKFPPPNYTYPGLNPPRFVLTFRGPINSSSSRAEDLKLNLHCMINNLESSTRFRIGMETTQEIVTKFGVANVWIAGHSVGSSIGLLIGRHMAKKMGIRLESYLFNPPFASPPIEKIKNEKVKLGLRVANSVITAGLAVAANGGKLPSKDPVNDPFLVLSTWVPYLFINSGDTVCSEYVGYFEHREKMEQIGAGKIGRLATKHSIGSIVSGARGKDSDAAHLIPSAYLTINSSSSMGLKESHGIHQWWRQDLELKYKLYQYKEKHAH</sequence>
<dbReference type="InterPro" id="IPR029058">
    <property type="entry name" value="AB_hydrolase_fold"/>
</dbReference>
<dbReference type="Proteomes" id="UP000250235">
    <property type="component" value="Unassembled WGS sequence"/>
</dbReference>
<organism evidence="1 2">
    <name type="scientific">Dorcoceras hygrometricum</name>
    <dbReference type="NCBI Taxonomy" id="472368"/>
    <lineage>
        <taxon>Eukaryota</taxon>
        <taxon>Viridiplantae</taxon>
        <taxon>Streptophyta</taxon>
        <taxon>Embryophyta</taxon>
        <taxon>Tracheophyta</taxon>
        <taxon>Spermatophyta</taxon>
        <taxon>Magnoliopsida</taxon>
        <taxon>eudicotyledons</taxon>
        <taxon>Gunneridae</taxon>
        <taxon>Pentapetalae</taxon>
        <taxon>asterids</taxon>
        <taxon>lamiids</taxon>
        <taxon>Lamiales</taxon>
        <taxon>Gesneriaceae</taxon>
        <taxon>Didymocarpoideae</taxon>
        <taxon>Trichosporeae</taxon>
        <taxon>Loxocarpinae</taxon>
        <taxon>Dorcoceras</taxon>
    </lineage>
</organism>
<dbReference type="PANTHER" id="PTHR31479:SF4">
    <property type="entry name" value="FUNGAL LIPASE-LIKE DOMAIN-CONTAINING PROTEIN"/>
    <property type="match status" value="1"/>
</dbReference>
<proteinExistence type="predicted"/>
<name>A0A2Z7BWS3_9LAMI</name>
<reference evidence="1 2" key="1">
    <citation type="journal article" date="2015" name="Proc. Natl. Acad. Sci. U.S.A.">
        <title>The resurrection genome of Boea hygrometrica: A blueprint for survival of dehydration.</title>
        <authorList>
            <person name="Xiao L."/>
            <person name="Yang G."/>
            <person name="Zhang L."/>
            <person name="Yang X."/>
            <person name="Zhao S."/>
            <person name="Ji Z."/>
            <person name="Zhou Q."/>
            <person name="Hu M."/>
            <person name="Wang Y."/>
            <person name="Chen M."/>
            <person name="Xu Y."/>
            <person name="Jin H."/>
            <person name="Xiao X."/>
            <person name="Hu G."/>
            <person name="Bao F."/>
            <person name="Hu Y."/>
            <person name="Wan P."/>
            <person name="Li L."/>
            <person name="Deng X."/>
            <person name="Kuang T."/>
            <person name="Xiang C."/>
            <person name="Zhu J.K."/>
            <person name="Oliver M.J."/>
            <person name="He Y."/>
        </authorList>
    </citation>
    <scope>NUCLEOTIDE SEQUENCE [LARGE SCALE GENOMIC DNA]</scope>
    <source>
        <strain evidence="2">cv. XS01</strain>
    </source>
</reference>
<keyword evidence="2" id="KW-1185">Reference proteome</keyword>
<dbReference type="SUPFAM" id="SSF53474">
    <property type="entry name" value="alpha/beta-Hydrolases"/>
    <property type="match status" value="1"/>
</dbReference>
<accession>A0A2Z7BWS3</accession>
<dbReference type="OrthoDB" id="58570at2759"/>
<dbReference type="EMBL" id="KV003320">
    <property type="protein sequence ID" value="KZV36640.1"/>
    <property type="molecule type" value="Genomic_DNA"/>
</dbReference>
<evidence type="ECO:0000313" key="1">
    <source>
        <dbReference type="EMBL" id="KZV36640.1"/>
    </source>
</evidence>
<dbReference type="AlphaFoldDB" id="A0A2Z7BWS3"/>